<dbReference type="GO" id="GO:0015074">
    <property type="term" value="P:DNA integration"/>
    <property type="evidence" value="ECO:0007669"/>
    <property type="project" value="TreeGrafter"/>
</dbReference>
<dbReference type="GO" id="GO:0046975">
    <property type="term" value="F:histone H3K36 methyltransferase activity"/>
    <property type="evidence" value="ECO:0007669"/>
    <property type="project" value="TreeGrafter"/>
</dbReference>
<dbReference type="EMBL" id="BGZK01001779">
    <property type="protein sequence ID" value="GBP86204.1"/>
    <property type="molecule type" value="Genomic_DNA"/>
</dbReference>
<dbReference type="Proteomes" id="UP000299102">
    <property type="component" value="Unassembled WGS sequence"/>
</dbReference>
<dbReference type="GO" id="GO:0035861">
    <property type="term" value="C:site of double-strand break"/>
    <property type="evidence" value="ECO:0007669"/>
    <property type="project" value="TreeGrafter"/>
</dbReference>
<evidence type="ECO:0000256" key="1">
    <source>
        <dbReference type="SAM" id="MobiDB-lite"/>
    </source>
</evidence>
<feature type="region of interest" description="Disordered" evidence="1">
    <location>
        <begin position="1"/>
        <end position="30"/>
    </location>
</feature>
<feature type="compositionally biased region" description="Gly residues" evidence="1">
    <location>
        <begin position="13"/>
        <end position="24"/>
    </location>
</feature>
<dbReference type="GO" id="GO:0044547">
    <property type="term" value="F:DNA topoisomerase binding"/>
    <property type="evidence" value="ECO:0007669"/>
    <property type="project" value="TreeGrafter"/>
</dbReference>
<dbReference type="GO" id="GO:0000729">
    <property type="term" value="P:DNA double-strand break processing"/>
    <property type="evidence" value="ECO:0007669"/>
    <property type="project" value="TreeGrafter"/>
</dbReference>
<dbReference type="InterPro" id="IPR001888">
    <property type="entry name" value="Transposase_1"/>
</dbReference>
<organism evidence="2 3">
    <name type="scientific">Eumeta variegata</name>
    <name type="common">Bagworm moth</name>
    <name type="synonym">Eumeta japonica</name>
    <dbReference type="NCBI Taxonomy" id="151549"/>
    <lineage>
        <taxon>Eukaryota</taxon>
        <taxon>Metazoa</taxon>
        <taxon>Ecdysozoa</taxon>
        <taxon>Arthropoda</taxon>
        <taxon>Hexapoda</taxon>
        <taxon>Insecta</taxon>
        <taxon>Pterygota</taxon>
        <taxon>Neoptera</taxon>
        <taxon>Endopterygota</taxon>
        <taxon>Lepidoptera</taxon>
        <taxon>Glossata</taxon>
        <taxon>Ditrysia</taxon>
        <taxon>Tineoidea</taxon>
        <taxon>Psychidae</taxon>
        <taxon>Oiketicinae</taxon>
        <taxon>Eumeta</taxon>
    </lineage>
</organism>
<dbReference type="AlphaFoldDB" id="A0A4C1ZGG6"/>
<dbReference type="PANTHER" id="PTHR46060">
    <property type="entry name" value="MARINER MOS1 TRANSPOSASE-LIKE PROTEIN"/>
    <property type="match status" value="1"/>
</dbReference>
<dbReference type="GO" id="GO:0006303">
    <property type="term" value="P:double-strand break repair via nonhomologous end joining"/>
    <property type="evidence" value="ECO:0007669"/>
    <property type="project" value="TreeGrafter"/>
</dbReference>
<dbReference type="Gene3D" id="3.30.420.10">
    <property type="entry name" value="Ribonuclease H-like superfamily/Ribonuclease H"/>
    <property type="match status" value="1"/>
</dbReference>
<sequence length="164" mass="18114">MRIKVPGARAGTKEGGGVTSAGGPGEERPHAALHGAAHATGRSTLYLSVTTLSISLSSASLFPFESTGHMNSEKQKVLITADEKWNTYDKNVRNISWSKGKQGPQGMAKYGLARNKLTPSICWNWKDIIHYKLLPACKTLSSDFYCQQLRRLKQKVEEKRPELI</sequence>
<protein>
    <submittedName>
        <fullName evidence="2">Histone-lysine N-methyltransferase SETMAR</fullName>
    </submittedName>
</protein>
<dbReference type="GO" id="GO:0042800">
    <property type="term" value="F:histone H3K4 methyltransferase activity"/>
    <property type="evidence" value="ECO:0007669"/>
    <property type="project" value="TreeGrafter"/>
</dbReference>
<dbReference type="Pfam" id="PF01359">
    <property type="entry name" value="Transposase_1"/>
    <property type="match status" value="1"/>
</dbReference>
<dbReference type="GO" id="GO:0044774">
    <property type="term" value="P:mitotic DNA integrity checkpoint signaling"/>
    <property type="evidence" value="ECO:0007669"/>
    <property type="project" value="TreeGrafter"/>
</dbReference>
<dbReference type="GO" id="GO:0000793">
    <property type="term" value="C:condensed chromosome"/>
    <property type="evidence" value="ECO:0007669"/>
    <property type="project" value="TreeGrafter"/>
</dbReference>
<dbReference type="GO" id="GO:0031297">
    <property type="term" value="P:replication fork processing"/>
    <property type="evidence" value="ECO:0007669"/>
    <property type="project" value="TreeGrafter"/>
</dbReference>
<dbReference type="GO" id="GO:0000014">
    <property type="term" value="F:single-stranded DNA endodeoxyribonuclease activity"/>
    <property type="evidence" value="ECO:0007669"/>
    <property type="project" value="TreeGrafter"/>
</dbReference>
<gene>
    <name evidence="2" type="primary">SETMAR</name>
    <name evidence="2" type="ORF">EVAR_63980_1</name>
</gene>
<keyword evidence="3" id="KW-1185">Reference proteome</keyword>
<dbReference type="GO" id="GO:0003690">
    <property type="term" value="F:double-stranded DNA binding"/>
    <property type="evidence" value="ECO:0007669"/>
    <property type="project" value="TreeGrafter"/>
</dbReference>
<name>A0A4C1ZGG6_EUMVA</name>
<evidence type="ECO:0000313" key="3">
    <source>
        <dbReference type="Proteomes" id="UP000299102"/>
    </source>
</evidence>
<dbReference type="GO" id="GO:0005634">
    <property type="term" value="C:nucleus"/>
    <property type="evidence" value="ECO:0007669"/>
    <property type="project" value="TreeGrafter"/>
</dbReference>
<dbReference type="PANTHER" id="PTHR46060:SF2">
    <property type="entry name" value="HISTONE-LYSINE N-METHYLTRANSFERASE SETMAR"/>
    <property type="match status" value="1"/>
</dbReference>
<dbReference type="InterPro" id="IPR036397">
    <property type="entry name" value="RNaseH_sf"/>
</dbReference>
<dbReference type="InterPro" id="IPR052709">
    <property type="entry name" value="Transposase-MT_Hybrid"/>
</dbReference>
<keyword evidence="2" id="KW-0808">Transferase</keyword>
<dbReference type="OrthoDB" id="616263at2759"/>
<dbReference type="GO" id="GO:0032259">
    <property type="term" value="P:methylation"/>
    <property type="evidence" value="ECO:0007669"/>
    <property type="project" value="UniProtKB-KW"/>
</dbReference>
<accession>A0A4C1ZGG6</accession>
<evidence type="ECO:0000313" key="2">
    <source>
        <dbReference type="EMBL" id="GBP86204.1"/>
    </source>
</evidence>
<keyword evidence="2" id="KW-0489">Methyltransferase</keyword>
<reference evidence="2 3" key="1">
    <citation type="journal article" date="2019" name="Commun. Biol.">
        <title>The bagworm genome reveals a unique fibroin gene that provides high tensile strength.</title>
        <authorList>
            <person name="Kono N."/>
            <person name="Nakamura H."/>
            <person name="Ohtoshi R."/>
            <person name="Tomita M."/>
            <person name="Numata K."/>
            <person name="Arakawa K."/>
        </authorList>
    </citation>
    <scope>NUCLEOTIDE SEQUENCE [LARGE SCALE GENOMIC DNA]</scope>
</reference>
<dbReference type="GO" id="GO:0003697">
    <property type="term" value="F:single-stranded DNA binding"/>
    <property type="evidence" value="ECO:0007669"/>
    <property type="project" value="TreeGrafter"/>
</dbReference>
<comment type="caution">
    <text evidence="2">The sequence shown here is derived from an EMBL/GenBank/DDBJ whole genome shotgun (WGS) entry which is preliminary data.</text>
</comment>
<proteinExistence type="predicted"/>